<evidence type="ECO:0000313" key="3">
    <source>
        <dbReference type="EMBL" id="QND42490.1"/>
    </source>
</evidence>
<evidence type="ECO:0000259" key="2">
    <source>
        <dbReference type="Pfam" id="PF01521"/>
    </source>
</evidence>
<dbReference type="GO" id="GO:0016226">
    <property type="term" value="P:iron-sulfur cluster assembly"/>
    <property type="evidence" value="ECO:0007669"/>
    <property type="project" value="InterPro"/>
</dbReference>
<dbReference type="InterPro" id="IPR016092">
    <property type="entry name" value="ATAP"/>
</dbReference>
<sequence>MGFAIMSMTDGAAARVKAIVENSGPDAKGVRVGIKKGGCAGMEYTIDLVTEPNAKDDLIERDGAKVWVEPSAALYLLGTEMGFETTKLRSGFTFTNPNQTSACGCGESVELKPADLAALAAQRQGELSAFLIAVTFRLAGNSQPANSR</sequence>
<dbReference type="InterPro" id="IPR050322">
    <property type="entry name" value="Fe-S_cluster_asmbl/transfer"/>
</dbReference>
<gene>
    <name evidence="3" type="primary">sufA</name>
    <name evidence="3" type="ORF">HB770_13210</name>
</gene>
<dbReference type="InterPro" id="IPR035903">
    <property type="entry name" value="HesB-like_dom_sf"/>
</dbReference>
<protein>
    <submittedName>
        <fullName evidence="3">Fe-S cluster assembly scaffold SufA</fullName>
    </submittedName>
</protein>
<name>A0A7G6RJQ8_RHILV</name>
<dbReference type="GO" id="GO:0005737">
    <property type="term" value="C:cytoplasm"/>
    <property type="evidence" value="ECO:0007669"/>
    <property type="project" value="TreeGrafter"/>
</dbReference>
<organism evidence="3 4">
    <name type="scientific">Rhizobium leguminosarum bv. viciae</name>
    <dbReference type="NCBI Taxonomy" id="387"/>
    <lineage>
        <taxon>Bacteria</taxon>
        <taxon>Pseudomonadati</taxon>
        <taxon>Pseudomonadota</taxon>
        <taxon>Alphaproteobacteria</taxon>
        <taxon>Hyphomicrobiales</taxon>
        <taxon>Rhizobiaceae</taxon>
        <taxon>Rhizobium/Agrobacterium group</taxon>
        <taxon>Rhizobium</taxon>
    </lineage>
</organism>
<dbReference type="PANTHER" id="PTHR10072">
    <property type="entry name" value="IRON-SULFUR CLUSTER ASSEMBLY PROTEIN"/>
    <property type="match status" value="1"/>
</dbReference>
<dbReference type="PANTHER" id="PTHR10072:SF41">
    <property type="entry name" value="IRON-SULFUR CLUSTER ASSEMBLY 1 HOMOLOG, MITOCHONDRIAL"/>
    <property type="match status" value="1"/>
</dbReference>
<dbReference type="Pfam" id="PF01521">
    <property type="entry name" value="Fe-S_biosyn"/>
    <property type="match status" value="1"/>
</dbReference>
<dbReference type="InterPro" id="IPR000361">
    <property type="entry name" value="ATAP_core_dom"/>
</dbReference>
<dbReference type="GO" id="GO:0051537">
    <property type="term" value="F:2 iron, 2 sulfur cluster binding"/>
    <property type="evidence" value="ECO:0007669"/>
    <property type="project" value="UniProtKB-ARBA"/>
</dbReference>
<dbReference type="InterPro" id="IPR011298">
    <property type="entry name" value="SufA_proteobacteria"/>
</dbReference>
<accession>A0A7G6RJQ8</accession>
<feature type="domain" description="Core" evidence="2">
    <location>
        <begin position="6"/>
        <end position="107"/>
    </location>
</feature>
<dbReference type="SUPFAM" id="SSF89360">
    <property type="entry name" value="HesB-like domain"/>
    <property type="match status" value="1"/>
</dbReference>
<dbReference type="NCBIfam" id="TIGR00049">
    <property type="entry name" value="iron-sulfur cluster assembly accessory protein"/>
    <property type="match status" value="1"/>
</dbReference>
<proteinExistence type="inferred from homology"/>
<reference evidence="4" key="1">
    <citation type="journal article" date="2020" name="Mol. Plant Microbe">
        <title>Rhizobial microsymbionts of the narrowly endemic Oxytropis species growing in Kamchatka are characterized by significant genetic diversity and possess a set of genes that are associated with T3SS and T6SS secretion systems and can affect the development of symbiosis.</title>
        <authorList>
            <person name="Safronova V."/>
            <person name="Guro P."/>
            <person name="Sazanova A."/>
            <person name="Kuznetsova I."/>
            <person name="Belimov A."/>
            <person name="Yakubov V."/>
            <person name="Chirak E."/>
            <person name="Afonin A."/>
            <person name="Gogolev Y."/>
            <person name="Andronov E."/>
            <person name="Tikhonovich I."/>
        </authorList>
    </citation>
    <scope>NUCLEOTIDE SEQUENCE [LARGE SCALE GENOMIC DNA]</scope>
    <source>
        <strain evidence="4">RCAM0610</strain>
    </source>
</reference>
<dbReference type="Gene3D" id="2.60.300.12">
    <property type="entry name" value="HesB-like domain"/>
    <property type="match status" value="1"/>
</dbReference>
<evidence type="ECO:0000313" key="4">
    <source>
        <dbReference type="Proteomes" id="UP000515518"/>
    </source>
</evidence>
<dbReference type="EMBL" id="CP050549">
    <property type="protein sequence ID" value="QND42490.1"/>
    <property type="molecule type" value="Genomic_DNA"/>
</dbReference>
<comment type="similarity">
    <text evidence="1">Belongs to the HesB/IscA family.</text>
</comment>
<dbReference type="AlphaFoldDB" id="A0A7G6RJQ8"/>
<evidence type="ECO:0000256" key="1">
    <source>
        <dbReference type="ARBA" id="ARBA00006718"/>
    </source>
</evidence>
<dbReference type="Proteomes" id="UP000515518">
    <property type="component" value="Chromosome"/>
</dbReference>
<dbReference type="NCBIfam" id="TIGR01997">
    <property type="entry name" value="sufA_proteo"/>
    <property type="match status" value="1"/>
</dbReference>